<dbReference type="GO" id="GO:0004519">
    <property type="term" value="F:endonuclease activity"/>
    <property type="evidence" value="ECO:0007669"/>
    <property type="project" value="UniProtKB-KW"/>
</dbReference>
<dbReference type="EMBL" id="MT036638">
    <property type="protein sequence ID" value="QID41832.1"/>
    <property type="molecule type" value="Genomic_DNA"/>
</dbReference>
<dbReference type="SMART" id="SM00497">
    <property type="entry name" value="IENR1"/>
    <property type="match status" value="2"/>
</dbReference>
<name>A0A6G6B0Q2_FUSPS</name>
<dbReference type="Pfam" id="PF01541">
    <property type="entry name" value="GIY-YIG"/>
    <property type="match status" value="1"/>
</dbReference>
<evidence type="ECO:0000259" key="1">
    <source>
        <dbReference type="PROSITE" id="PS50164"/>
    </source>
</evidence>
<keyword evidence="2" id="KW-0496">Mitochondrion</keyword>
<dbReference type="EMBL" id="MT036635">
    <property type="protein sequence ID" value="QID41637.1"/>
    <property type="molecule type" value="Genomic_DNA"/>
</dbReference>
<keyword evidence="2" id="KW-0378">Hydrolase</keyword>
<gene>
    <name evidence="2" type="primary">iorf322</name>
</gene>
<dbReference type="InterPro" id="IPR010896">
    <property type="entry name" value="NUMOD1"/>
</dbReference>
<dbReference type="InterPro" id="IPR035901">
    <property type="entry name" value="GIY-YIG_endonuc_sf"/>
</dbReference>
<organism evidence="2">
    <name type="scientific">Fusarium pseudograminearum</name>
    <name type="common">Wheat and barley crown-rot fungus</name>
    <dbReference type="NCBI Taxonomy" id="101028"/>
    <lineage>
        <taxon>Eukaryota</taxon>
        <taxon>Fungi</taxon>
        <taxon>Dikarya</taxon>
        <taxon>Ascomycota</taxon>
        <taxon>Pezizomycotina</taxon>
        <taxon>Sordariomycetes</taxon>
        <taxon>Hypocreomycetidae</taxon>
        <taxon>Hypocreales</taxon>
        <taxon>Nectriaceae</taxon>
        <taxon>Fusarium</taxon>
    </lineage>
</organism>
<dbReference type="AlphaFoldDB" id="A0A6G6B0Q2"/>
<keyword evidence="2" id="KW-0540">Nuclease</keyword>
<dbReference type="EMBL" id="MT036636">
    <property type="protein sequence ID" value="QID41702.1"/>
    <property type="molecule type" value="Genomic_DNA"/>
</dbReference>
<accession>A0A6G6B0Q2</accession>
<dbReference type="CDD" id="cd10445">
    <property type="entry name" value="GIY-YIG_bI1_like"/>
    <property type="match status" value="1"/>
</dbReference>
<feature type="domain" description="GIY-YIG" evidence="1">
    <location>
        <begin position="64"/>
        <end position="150"/>
    </location>
</feature>
<dbReference type="InterPro" id="IPR003647">
    <property type="entry name" value="Intron_nuc_1_rpt"/>
</dbReference>
<protein>
    <submittedName>
        <fullName evidence="2">GIY-YIG endonuclease</fullName>
    </submittedName>
</protein>
<dbReference type="EMBL" id="MT036637">
    <property type="protein sequence ID" value="QID41767.1"/>
    <property type="molecule type" value="Genomic_DNA"/>
</dbReference>
<keyword evidence="2" id="KW-0255">Endonuclease</keyword>
<evidence type="ECO:0000313" key="2">
    <source>
        <dbReference type="EMBL" id="QID41637.1"/>
    </source>
</evidence>
<geneLocation type="mitochondrion" evidence="2"/>
<sequence length="322" mass="37306">MFFSKKKITEVALNNNQNNTITITNSNNNNSNKNNDEDKIPLYTKVYIENPFNNRNLILKVSKNQKGVYVWESNDHAYVGHSINLYNRISSYFMPSILQTKARRVLRYFNKHGFQDTNLTIYIMDENSSLDDVVSLEQHFIDTLKPSLNVDLVASSSGYHEPMGQEIRDRLRKQRGTPVYIYNVEDFTLLYIFESKQHMYDSISIHHKTLNNCLDAGTVYLDTLFLSLDLIEESENTNLLTLEGIKELVNEKRALYTVKHPASISILAEFKDDSSKNLEFSSLTSLANHLKGDRVTIRQYLKGVKSGYYRGKWKFTSLRLKD</sequence>
<dbReference type="Pfam" id="PF07453">
    <property type="entry name" value="NUMOD1"/>
    <property type="match status" value="2"/>
</dbReference>
<reference evidence="2" key="1">
    <citation type="submission" date="2020-02" db="EMBL/GenBank/DDBJ databases">
        <title>Diversity of selfish genetic elements in mitogenomes of closely related Fusaria and its implication for diagnostic purposes.</title>
        <authorList>
            <person name="Kulik T."/>
            <person name="Brankovics B."/>
            <person name="van Diepeningen A.D."/>
            <person name="Bilska K."/>
            <person name="Zelechowski M."/>
            <person name="Myszczynski K."/>
            <person name="Molcan T."/>
            <person name="Stakheev A."/>
            <person name="Stenglein S."/>
            <person name="Beyer M."/>
            <person name="Pasquali M."/>
            <person name="Sawicki J."/>
            <person name="Baturo-Ciesniewska A."/>
        </authorList>
    </citation>
    <scope>NUCLEOTIDE SEQUENCE</scope>
</reference>
<proteinExistence type="predicted"/>
<dbReference type="SMART" id="SM00465">
    <property type="entry name" value="GIYc"/>
    <property type="match status" value="1"/>
</dbReference>
<dbReference type="Gene3D" id="3.40.1440.10">
    <property type="entry name" value="GIY-YIG endonuclease"/>
    <property type="match status" value="1"/>
</dbReference>
<dbReference type="GeneID" id="44803798"/>
<dbReference type="SUPFAM" id="SSF82771">
    <property type="entry name" value="GIY-YIG endonuclease"/>
    <property type="match status" value="1"/>
</dbReference>
<dbReference type="PROSITE" id="PS50164">
    <property type="entry name" value="GIY_YIG"/>
    <property type="match status" value="1"/>
</dbReference>
<dbReference type="InterPro" id="IPR000305">
    <property type="entry name" value="GIY-YIG_endonuc"/>
</dbReference>
<dbReference type="RefSeq" id="YP_009741053.1">
    <property type="nucleotide sequence ID" value="NC_046566.1"/>
</dbReference>